<evidence type="ECO:0000256" key="1">
    <source>
        <dbReference type="ARBA" id="ARBA00004117"/>
    </source>
</evidence>
<keyword evidence="9" id="KW-0975">Bacterial flagellum</keyword>
<dbReference type="GO" id="GO:0009425">
    <property type="term" value="C:bacterial-type flagellum basal body"/>
    <property type="evidence" value="ECO:0007669"/>
    <property type="project" value="UniProtKB-SubCell"/>
</dbReference>
<dbReference type="AlphaFoldDB" id="A0A644XF65"/>
<keyword evidence="11" id="KW-0969">Cilium</keyword>
<evidence type="ECO:0000256" key="2">
    <source>
        <dbReference type="ARBA" id="ARBA00004413"/>
    </source>
</evidence>
<keyword evidence="11" id="KW-0966">Cell projection</keyword>
<dbReference type="SUPFAM" id="SSF48029">
    <property type="entry name" value="FliG"/>
    <property type="match status" value="1"/>
</dbReference>
<evidence type="ECO:0000256" key="7">
    <source>
        <dbReference type="ARBA" id="ARBA00022779"/>
    </source>
</evidence>
<comment type="similarity">
    <text evidence="3">Belongs to the FliG family.</text>
</comment>
<proteinExistence type="inferred from homology"/>
<keyword evidence="5" id="KW-1003">Cell membrane</keyword>
<dbReference type="GO" id="GO:0071973">
    <property type="term" value="P:bacterial-type flagellum-dependent cell motility"/>
    <property type="evidence" value="ECO:0007669"/>
    <property type="project" value="InterPro"/>
</dbReference>
<protein>
    <recommendedName>
        <fullName evidence="4">Flagellar motor switch protein FliG</fullName>
    </recommendedName>
</protein>
<keyword evidence="8" id="KW-0472">Membrane</keyword>
<name>A0A644XF65_9ZZZZ</name>
<evidence type="ECO:0000259" key="10">
    <source>
        <dbReference type="Pfam" id="PF14842"/>
    </source>
</evidence>
<dbReference type="InterPro" id="IPR000090">
    <property type="entry name" value="Flg_Motor_Flig"/>
</dbReference>
<dbReference type="InterPro" id="IPR028263">
    <property type="entry name" value="FliG_N"/>
</dbReference>
<gene>
    <name evidence="11" type="primary">fliG_10</name>
    <name evidence="11" type="ORF">SDC9_61216</name>
</gene>
<evidence type="ECO:0000256" key="8">
    <source>
        <dbReference type="ARBA" id="ARBA00023136"/>
    </source>
</evidence>
<dbReference type="PANTHER" id="PTHR30534:SF0">
    <property type="entry name" value="FLAGELLAR MOTOR SWITCH PROTEIN FLIG"/>
    <property type="match status" value="1"/>
</dbReference>
<evidence type="ECO:0000313" key="11">
    <source>
        <dbReference type="EMBL" id="MPM14852.1"/>
    </source>
</evidence>
<evidence type="ECO:0000256" key="5">
    <source>
        <dbReference type="ARBA" id="ARBA00022475"/>
    </source>
</evidence>
<comment type="subcellular location">
    <subcellularLocation>
        <location evidence="1">Bacterial flagellum basal body</location>
    </subcellularLocation>
    <subcellularLocation>
        <location evidence="2">Cell membrane</location>
        <topology evidence="2">Peripheral membrane protein</topology>
        <orientation evidence="2">Cytoplasmic side</orientation>
    </subcellularLocation>
</comment>
<dbReference type="Gene3D" id="1.10.220.30">
    <property type="match status" value="1"/>
</dbReference>
<accession>A0A644XF65</accession>
<keyword evidence="7" id="KW-0283">Flagellar rotation</keyword>
<dbReference type="PANTHER" id="PTHR30534">
    <property type="entry name" value="FLAGELLAR MOTOR SWITCH PROTEIN FLIG"/>
    <property type="match status" value="1"/>
</dbReference>
<dbReference type="InterPro" id="IPR011002">
    <property type="entry name" value="FliG_a-hlx"/>
</dbReference>
<evidence type="ECO:0000256" key="3">
    <source>
        <dbReference type="ARBA" id="ARBA00010299"/>
    </source>
</evidence>
<dbReference type="Pfam" id="PF14842">
    <property type="entry name" value="FliG_N"/>
    <property type="match status" value="1"/>
</dbReference>
<dbReference type="GO" id="GO:0006935">
    <property type="term" value="P:chemotaxis"/>
    <property type="evidence" value="ECO:0007669"/>
    <property type="project" value="UniProtKB-KW"/>
</dbReference>
<comment type="caution">
    <text evidence="11">The sequence shown here is derived from an EMBL/GenBank/DDBJ whole genome shotgun (WGS) entry which is preliminary data.</text>
</comment>
<evidence type="ECO:0000256" key="4">
    <source>
        <dbReference type="ARBA" id="ARBA00021870"/>
    </source>
</evidence>
<reference evidence="11" key="1">
    <citation type="submission" date="2019-08" db="EMBL/GenBank/DDBJ databases">
        <authorList>
            <person name="Kucharzyk K."/>
            <person name="Murdoch R.W."/>
            <person name="Higgins S."/>
            <person name="Loffler F."/>
        </authorList>
    </citation>
    <scope>NUCLEOTIDE SEQUENCE</scope>
</reference>
<dbReference type="GO" id="GO:0005886">
    <property type="term" value="C:plasma membrane"/>
    <property type="evidence" value="ECO:0007669"/>
    <property type="project" value="UniProtKB-SubCell"/>
</dbReference>
<dbReference type="PRINTS" id="PR00954">
    <property type="entry name" value="FLGMOTORFLIG"/>
</dbReference>
<dbReference type="EMBL" id="VSSQ01002349">
    <property type="protein sequence ID" value="MPM14852.1"/>
    <property type="molecule type" value="Genomic_DNA"/>
</dbReference>
<sequence length="123" mass="14041">MSDTKLTGKQKAAAIIISLGADDASKIYKYLKEEEIEQLTFEISRLQHLSPQVMESTLKDFYDLCLTQKVITEGGFEYARNVLEKAFGAQTASSLLERVTKTMRTKSFEFFRKADYKNLITII</sequence>
<evidence type="ECO:0000256" key="6">
    <source>
        <dbReference type="ARBA" id="ARBA00022500"/>
    </source>
</evidence>
<organism evidence="11">
    <name type="scientific">bioreactor metagenome</name>
    <dbReference type="NCBI Taxonomy" id="1076179"/>
    <lineage>
        <taxon>unclassified sequences</taxon>
        <taxon>metagenomes</taxon>
        <taxon>ecological metagenomes</taxon>
    </lineage>
</organism>
<keyword evidence="6" id="KW-0145">Chemotaxis</keyword>
<feature type="domain" description="Flagellar motor switch protein FliG N-terminal" evidence="10">
    <location>
        <begin position="5"/>
        <end position="108"/>
    </location>
</feature>
<evidence type="ECO:0000256" key="9">
    <source>
        <dbReference type="ARBA" id="ARBA00023143"/>
    </source>
</evidence>
<keyword evidence="11" id="KW-0282">Flagellum</keyword>
<dbReference type="GO" id="GO:0003774">
    <property type="term" value="F:cytoskeletal motor activity"/>
    <property type="evidence" value="ECO:0007669"/>
    <property type="project" value="InterPro"/>
</dbReference>